<dbReference type="OrthoDB" id="407198at2759"/>
<evidence type="ECO:0000313" key="2">
    <source>
        <dbReference type="EMBL" id="RXK40961.1"/>
    </source>
</evidence>
<proteinExistence type="predicted"/>
<dbReference type="AlphaFoldDB" id="A0A4Q1BSF2"/>
<comment type="caution">
    <text evidence="2">The sequence shown here is derived from an EMBL/GenBank/DDBJ whole genome shotgun (WGS) entry which is preliminary data.</text>
</comment>
<keyword evidence="3" id="KW-1185">Reference proteome</keyword>
<dbReference type="Pfam" id="PF01693">
    <property type="entry name" value="Cauli_VI"/>
    <property type="match status" value="1"/>
</dbReference>
<dbReference type="VEuPathDB" id="FungiDB:TREMEDRAFT_60107"/>
<name>A0A4Q1BSF2_TREME</name>
<dbReference type="EMBL" id="SDIL01000013">
    <property type="protein sequence ID" value="RXK40961.1"/>
    <property type="molecule type" value="Genomic_DNA"/>
</dbReference>
<accession>A0A4Q1BSF2</accession>
<protein>
    <recommendedName>
        <fullName evidence="1">Ribonuclease H1 N-terminal domain-containing protein</fullName>
    </recommendedName>
</protein>
<dbReference type="InterPro" id="IPR011320">
    <property type="entry name" value="RNase_H1_N"/>
</dbReference>
<dbReference type="InParanoid" id="A0A4Q1BSF2"/>
<gene>
    <name evidence="2" type="ORF">M231_01809</name>
</gene>
<reference evidence="2 3" key="1">
    <citation type="submission" date="2016-06" db="EMBL/GenBank/DDBJ databases">
        <title>Evolution of pathogenesis and genome organization in the Tremellales.</title>
        <authorList>
            <person name="Cuomo C."/>
            <person name="Litvintseva A."/>
            <person name="Heitman J."/>
            <person name="Chen Y."/>
            <person name="Sun S."/>
            <person name="Springer D."/>
            <person name="Dromer F."/>
            <person name="Young S."/>
            <person name="Zeng Q."/>
            <person name="Chapman S."/>
            <person name="Gujja S."/>
            <person name="Saif S."/>
            <person name="Birren B."/>
        </authorList>
    </citation>
    <scope>NUCLEOTIDE SEQUENCE [LARGE SCALE GENOMIC DNA]</scope>
    <source>
        <strain evidence="2 3">ATCC 28783</strain>
    </source>
</reference>
<feature type="domain" description="Ribonuclease H1 N-terminal" evidence="1">
    <location>
        <begin position="75"/>
        <end position="97"/>
    </location>
</feature>
<dbReference type="Proteomes" id="UP000289152">
    <property type="component" value="Unassembled WGS sequence"/>
</dbReference>
<organism evidence="2 3">
    <name type="scientific">Tremella mesenterica</name>
    <name type="common">Jelly fungus</name>
    <dbReference type="NCBI Taxonomy" id="5217"/>
    <lineage>
        <taxon>Eukaryota</taxon>
        <taxon>Fungi</taxon>
        <taxon>Dikarya</taxon>
        <taxon>Basidiomycota</taxon>
        <taxon>Agaricomycotina</taxon>
        <taxon>Tremellomycetes</taxon>
        <taxon>Tremellales</taxon>
        <taxon>Tremellaceae</taxon>
        <taxon>Tremella</taxon>
    </lineage>
</organism>
<evidence type="ECO:0000313" key="3">
    <source>
        <dbReference type="Proteomes" id="UP000289152"/>
    </source>
</evidence>
<sequence length="111" mass="12093">MSSSHISFTPALRPIPLPFLDPLPETFEETLVFEESEESFSSLMSTQSFPRISRLPPVATPGAGSSSGGRFIYVGVRSGHKPGVYTRWREAEPQLVGKVEGSMAFDGEMSV</sequence>
<evidence type="ECO:0000259" key="1">
    <source>
        <dbReference type="Pfam" id="PF01693"/>
    </source>
</evidence>